<sequence>MFQLKLIRSAAVAMRNVAKPASVVRNLRVMTPRCFSSVSYGLSVSQSMFMQRRMFSSEMLTAKEMKAKIDACGINDAGKEKVINDEIKKKNFGAVRDLAEDLMMDEKTKELGILCFVQAADAGDMLSQFAVGNLYMQRYWQEKMKPDFDARKRDSLMEKSKMWYETAAKQGHVPSKVGFAKMCLEDPTNDNVQQALKIYEEADTAGNVDATYNLGFIYYEGLYNVEKDRKKGFAYLKKAADMGDVSACYFLGFSHHRGLFENDNPNAQVPTTSKPGEGGAQLCEKDLTKALSYLEKAGDGGHSKALLYLYQMYSNGEEVEKNLRKAQDYLIRAMRQGDPEALFIRGNQLYSGENGEEKDLKRALQLFLDAGARGSADAMCSAGAMVYNGEGQEKDLKKAFQIYSDAASLGSLPALKNIASMYLLGEGVEKDPETAKNLMKFIENEEKKKEQN</sequence>
<dbReference type="InterPro" id="IPR050767">
    <property type="entry name" value="Sel1_AlgK"/>
</dbReference>
<dbReference type="SMART" id="SM00671">
    <property type="entry name" value="SEL1"/>
    <property type="match status" value="6"/>
</dbReference>
<dbReference type="AlphaFoldDB" id="A0A196S953"/>
<keyword evidence="3" id="KW-1185">Reference proteome</keyword>
<evidence type="ECO:0000313" key="3">
    <source>
        <dbReference type="Proteomes" id="UP000078348"/>
    </source>
</evidence>
<dbReference type="SUPFAM" id="SSF81901">
    <property type="entry name" value="HCP-like"/>
    <property type="match status" value="2"/>
</dbReference>
<dbReference type="InterPro" id="IPR011990">
    <property type="entry name" value="TPR-like_helical_dom_sf"/>
</dbReference>
<accession>A0A196S953</accession>
<proteinExistence type="inferred from homology"/>
<dbReference type="PANTHER" id="PTHR11102:SF147">
    <property type="entry name" value="SEL1L ADAPTOR SUBUNIT OF ERAD E3 UBIQUITIN LIGASE"/>
    <property type="match status" value="1"/>
</dbReference>
<dbReference type="STRING" id="478820.A0A196S953"/>
<evidence type="ECO:0000256" key="1">
    <source>
        <dbReference type="ARBA" id="ARBA00038101"/>
    </source>
</evidence>
<comment type="similarity">
    <text evidence="1">Belongs to the sel-1 family.</text>
</comment>
<gene>
    <name evidence="2" type="ORF">AV274_4749</name>
</gene>
<name>A0A196S953_BLAHN</name>
<reference evidence="2 3" key="1">
    <citation type="submission" date="2016-05" db="EMBL/GenBank/DDBJ databases">
        <title>Nuclear genome of Blastocystis sp. subtype 1 NandII.</title>
        <authorList>
            <person name="Gentekaki E."/>
            <person name="Curtis B."/>
            <person name="Stairs C."/>
            <person name="Eme L."/>
            <person name="Herman E."/>
            <person name="Klimes V."/>
            <person name="Arias M.C."/>
            <person name="Elias M."/>
            <person name="Hilliou F."/>
            <person name="Klute M."/>
            <person name="Malik S.-B."/>
            <person name="Pightling A."/>
            <person name="Rachubinski R."/>
            <person name="Salas D."/>
            <person name="Schlacht A."/>
            <person name="Suga H."/>
            <person name="Archibald J."/>
            <person name="Ball S.G."/>
            <person name="Clark G."/>
            <person name="Dacks J."/>
            <person name="Van Der Giezen M."/>
            <person name="Tsaousis A."/>
            <person name="Roger A."/>
        </authorList>
    </citation>
    <scope>NUCLEOTIDE SEQUENCE [LARGE SCALE GENOMIC DNA]</scope>
    <source>
        <strain evidence="3">ATCC 50177 / NandII</strain>
    </source>
</reference>
<dbReference type="PANTHER" id="PTHR11102">
    <property type="entry name" value="SEL-1-LIKE PROTEIN"/>
    <property type="match status" value="1"/>
</dbReference>
<dbReference type="Proteomes" id="UP000078348">
    <property type="component" value="Unassembled WGS sequence"/>
</dbReference>
<dbReference type="Gene3D" id="1.25.40.10">
    <property type="entry name" value="Tetratricopeptide repeat domain"/>
    <property type="match status" value="2"/>
</dbReference>
<organism evidence="2 3">
    <name type="scientific">Blastocystis sp. subtype 1 (strain ATCC 50177 / NandII)</name>
    <dbReference type="NCBI Taxonomy" id="478820"/>
    <lineage>
        <taxon>Eukaryota</taxon>
        <taxon>Sar</taxon>
        <taxon>Stramenopiles</taxon>
        <taxon>Bigyra</taxon>
        <taxon>Opalozoa</taxon>
        <taxon>Opalinata</taxon>
        <taxon>Blastocystidae</taxon>
        <taxon>Blastocystis</taxon>
    </lineage>
</organism>
<dbReference type="OrthoDB" id="194744at2759"/>
<evidence type="ECO:0000313" key="2">
    <source>
        <dbReference type="EMBL" id="OAO13553.1"/>
    </source>
</evidence>
<dbReference type="Pfam" id="PF08238">
    <property type="entry name" value="Sel1"/>
    <property type="match status" value="8"/>
</dbReference>
<dbReference type="InterPro" id="IPR006597">
    <property type="entry name" value="Sel1-like"/>
</dbReference>
<dbReference type="EMBL" id="LXWW01000373">
    <property type="protein sequence ID" value="OAO13553.1"/>
    <property type="molecule type" value="Genomic_DNA"/>
</dbReference>
<protein>
    <submittedName>
        <fullName evidence="2">Uncharacterized protein</fullName>
    </submittedName>
</protein>
<comment type="caution">
    <text evidence="2">The sequence shown here is derived from an EMBL/GenBank/DDBJ whole genome shotgun (WGS) entry which is preliminary data.</text>
</comment>